<comment type="caution">
    <text evidence="24">The sequence shown here is derived from an EMBL/GenBank/DDBJ whole genome shotgun (WGS) entry which is preliminary data.</text>
</comment>
<dbReference type="InterPro" id="IPR008271">
    <property type="entry name" value="Ser/Thr_kinase_AS"/>
</dbReference>
<dbReference type="InterPro" id="IPR017441">
    <property type="entry name" value="Protein_kinase_ATP_BS"/>
</dbReference>
<keyword evidence="11 19" id="KW-0472">Membrane</keyword>
<evidence type="ECO:0000256" key="7">
    <source>
        <dbReference type="ARBA" id="ARBA00022741"/>
    </source>
</evidence>
<keyword evidence="5 19" id="KW-0812">Transmembrane</keyword>
<feature type="domain" description="Protein kinase" evidence="21">
    <location>
        <begin position="497"/>
        <end position="783"/>
    </location>
</feature>
<evidence type="ECO:0000256" key="16">
    <source>
        <dbReference type="ARBA" id="ARBA00048679"/>
    </source>
</evidence>
<dbReference type="PROSITE" id="PS50927">
    <property type="entry name" value="BULB_LECTIN"/>
    <property type="match status" value="1"/>
</dbReference>
<dbReference type="FunFam" id="1.10.510.10:FF:000302">
    <property type="entry name" value="Serine/threonine-protein kinase"/>
    <property type="match status" value="1"/>
</dbReference>
<evidence type="ECO:0000256" key="17">
    <source>
        <dbReference type="PIRNR" id="PIRNR000641"/>
    </source>
</evidence>
<evidence type="ECO:0000256" key="4">
    <source>
        <dbReference type="ARBA" id="ARBA00022679"/>
    </source>
</evidence>
<dbReference type="SMART" id="SM00220">
    <property type="entry name" value="S_TKc"/>
    <property type="match status" value="1"/>
</dbReference>
<evidence type="ECO:0000256" key="18">
    <source>
        <dbReference type="PROSITE-ProRule" id="PRU10141"/>
    </source>
</evidence>
<organism evidence="24 25">
    <name type="scientific">Panicum virgatum</name>
    <name type="common">Blackwell switchgrass</name>
    <dbReference type="NCBI Taxonomy" id="38727"/>
    <lineage>
        <taxon>Eukaryota</taxon>
        <taxon>Viridiplantae</taxon>
        <taxon>Streptophyta</taxon>
        <taxon>Embryophyta</taxon>
        <taxon>Tracheophyta</taxon>
        <taxon>Spermatophyta</taxon>
        <taxon>Magnoliopsida</taxon>
        <taxon>Liliopsida</taxon>
        <taxon>Poales</taxon>
        <taxon>Poaceae</taxon>
        <taxon>PACMAD clade</taxon>
        <taxon>Panicoideae</taxon>
        <taxon>Panicodae</taxon>
        <taxon>Paniceae</taxon>
        <taxon>Panicinae</taxon>
        <taxon>Panicum</taxon>
        <taxon>Panicum sect. Hiantes</taxon>
    </lineage>
</organism>
<dbReference type="InterPro" id="IPR036426">
    <property type="entry name" value="Bulb-type_lectin_dom_sf"/>
</dbReference>
<comment type="subcellular location">
    <subcellularLocation>
        <location evidence="1">Membrane</location>
        <topology evidence="1">Single-pass type I membrane protein</topology>
    </subcellularLocation>
</comment>
<keyword evidence="3" id="KW-0245">EGF-like domain</keyword>
<evidence type="ECO:0000256" key="15">
    <source>
        <dbReference type="ARBA" id="ARBA00047899"/>
    </source>
</evidence>
<comment type="similarity">
    <text evidence="17">Belongs to the protein kinase superfamily. Ser/Thr protein kinase family.</text>
</comment>
<dbReference type="PROSITE" id="PS00108">
    <property type="entry name" value="PROTEIN_KINASE_ST"/>
    <property type="match status" value="1"/>
</dbReference>
<evidence type="ECO:0000313" key="24">
    <source>
        <dbReference type="EMBL" id="KAG2604419.1"/>
    </source>
</evidence>
<gene>
    <name evidence="24" type="ORF">PVAP13_4NG061527</name>
</gene>
<dbReference type="GO" id="GO:0048544">
    <property type="term" value="P:recognition of pollen"/>
    <property type="evidence" value="ECO:0007669"/>
    <property type="project" value="InterPro"/>
</dbReference>
<feature type="domain" description="Apple" evidence="23">
    <location>
        <begin position="321"/>
        <end position="402"/>
    </location>
</feature>
<evidence type="ECO:0000259" key="22">
    <source>
        <dbReference type="PROSITE" id="PS50927"/>
    </source>
</evidence>
<dbReference type="PANTHER" id="PTHR47974:SF31">
    <property type="entry name" value="RECEPTOR-LIKE SERINE_THREONINE-PROTEIN KINASE"/>
    <property type="match status" value="1"/>
</dbReference>
<dbReference type="InterPro" id="IPR024171">
    <property type="entry name" value="SRK-like_kinase"/>
</dbReference>
<dbReference type="CDD" id="cd00028">
    <property type="entry name" value="B_lectin"/>
    <property type="match status" value="1"/>
</dbReference>
<evidence type="ECO:0000256" key="8">
    <source>
        <dbReference type="ARBA" id="ARBA00022777"/>
    </source>
</evidence>
<evidence type="ECO:0000259" key="21">
    <source>
        <dbReference type="PROSITE" id="PS50011"/>
    </source>
</evidence>
<dbReference type="Gene3D" id="2.90.10.10">
    <property type="entry name" value="Bulb-type lectin domain"/>
    <property type="match status" value="1"/>
</dbReference>
<evidence type="ECO:0000256" key="5">
    <source>
        <dbReference type="ARBA" id="ARBA00022692"/>
    </source>
</evidence>
<keyword evidence="8 17" id="KW-0418">Kinase</keyword>
<dbReference type="OrthoDB" id="619632at2759"/>
<dbReference type="InterPro" id="IPR011009">
    <property type="entry name" value="Kinase-like_dom_sf"/>
</dbReference>
<dbReference type="SUPFAM" id="SSF56112">
    <property type="entry name" value="Protein kinase-like (PK-like)"/>
    <property type="match status" value="1"/>
</dbReference>
<evidence type="ECO:0000256" key="20">
    <source>
        <dbReference type="SAM" id="SignalP"/>
    </source>
</evidence>
<dbReference type="PIRSF" id="PIRSF000641">
    <property type="entry name" value="SRK"/>
    <property type="match status" value="1"/>
</dbReference>
<evidence type="ECO:0000313" key="25">
    <source>
        <dbReference type="Proteomes" id="UP000823388"/>
    </source>
</evidence>
<comment type="catalytic activity">
    <reaction evidence="15 17">
        <text>L-threonyl-[protein] + ATP = O-phospho-L-threonyl-[protein] + ADP + H(+)</text>
        <dbReference type="Rhea" id="RHEA:46608"/>
        <dbReference type="Rhea" id="RHEA-COMP:11060"/>
        <dbReference type="Rhea" id="RHEA-COMP:11605"/>
        <dbReference type="ChEBI" id="CHEBI:15378"/>
        <dbReference type="ChEBI" id="CHEBI:30013"/>
        <dbReference type="ChEBI" id="CHEBI:30616"/>
        <dbReference type="ChEBI" id="CHEBI:61977"/>
        <dbReference type="ChEBI" id="CHEBI:456216"/>
        <dbReference type="EC" id="2.7.11.1"/>
    </reaction>
</comment>
<evidence type="ECO:0000256" key="1">
    <source>
        <dbReference type="ARBA" id="ARBA00004479"/>
    </source>
</evidence>
<evidence type="ECO:0000256" key="3">
    <source>
        <dbReference type="ARBA" id="ARBA00022536"/>
    </source>
</evidence>
<evidence type="ECO:0000256" key="9">
    <source>
        <dbReference type="ARBA" id="ARBA00022840"/>
    </source>
</evidence>
<dbReference type="EMBL" id="CM029044">
    <property type="protein sequence ID" value="KAG2604419.1"/>
    <property type="molecule type" value="Genomic_DNA"/>
</dbReference>
<dbReference type="GO" id="GO:0004674">
    <property type="term" value="F:protein serine/threonine kinase activity"/>
    <property type="evidence" value="ECO:0007669"/>
    <property type="project" value="UniProtKB-KW"/>
</dbReference>
<dbReference type="GO" id="GO:0016020">
    <property type="term" value="C:membrane"/>
    <property type="evidence" value="ECO:0007669"/>
    <property type="project" value="UniProtKB-SubCell"/>
</dbReference>
<accession>A0A8T0T8D9</accession>
<dbReference type="AlphaFoldDB" id="A0A8T0T8D9"/>
<dbReference type="FunFam" id="3.30.200.20:FF:000059">
    <property type="entry name" value="S-receptor-like serine/threonine-protein kinase"/>
    <property type="match status" value="1"/>
</dbReference>
<keyword evidence="10 19" id="KW-1133">Transmembrane helix</keyword>
<dbReference type="CDD" id="cd14066">
    <property type="entry name" value="STKc_IRAK"/>
    <property type="match status" value="1"/>
</dbReference>
<dbReference type="PROSITE" id="PS50011">
    <property type="entry name" value="PROTEIN_KINASE_DOM"/>
    <property type="match status" value="1"/>
</dbReference>
<evidence type="ECO:0000256" key="14">
    <source>
        <dbReference type="ARBA" id="ARBA00023180"/>
    </source>
</evidence>
<dbReference type="SUPFAM" id="SSF51110">
    <property type="entry name" value="alpha-D-mannose-specific plant lectins"/>
    <property type="match status" value="1"/>
</dbReference>
<evidence type="ECO:0000256" key="6">
    <source>
        <dbReference type="ARBA" id="ARBA00022729"/>
    </source>
</evidence>
<dbReference type="InterPro" id="IPR001480">
    <property type="entry name" value="Bulb-type_lectin_dom"/>
</dbReference>
<keyword evidence="14" id="KW-0325">Glycoprotein</keyword>
<evidence type="ECO:0000256" key="19">
    <source>
        <dbReference type="SAM" id="Phobius"/>
    </source>
</evidence>
<feature type="transmembrane region" description="Helical" evidence="19">
    <location>
        <begin position="438"/>
        <end position="463"/>
    </location>
</feature>
<feature type="domain" description="Bulb-type lectin" evidence="22">
    <location>
        <begin position="19"/>
        <end position="150"/>
    </location>
</feature>
<dbReference type="GO" id="GO:0051707">
    <property type="term" value="P:response to other organism"/>
    <property type="evidence" value="ECO:0007669"/>
    <property type="project" value="UniProtKB-ARBA"/>
</dbReference>
<reference evidence="24" key="1">
    <citation type="submission" date="2020-05" db="EMBL/GenBank/DDBJ databases">
        <title>WGS assembly of Panicum virgatum.</title>
        <authorList>
            <person name="Lovell J.T."/>
            <person name="Jenkins J."/>
            <person name="Shu S."/>
            <person name="Juenger T.E."/>
            <person name="Schmutz J."/>
        </authorList>
    </citation>
    <scope>NUCLEOTIDE SEQUENCE</scope>
    <source>
        <strain evidence="24">AP13</strain>
    </source>
</reference>
<dbReference type="Gene3D" id="3.30.200.20">
    <property type="entry name" value="Phosphorylase Kinase, domain 1"/>
    <property type="match status" value="1"/>
</dbReference>
<keyword evidence="4 17" id="KW-0808">Transferase</keyword>
<dbReference type="Proteomes" id="UP000823388">
    <property type="component" value="Chromosome 4N"/>
</dbReference>
<dbReference type="Pfam" id="PF01453">
    <property type="entry name" value="B_lectin"/>
    <property type="match status" value="1"/>
</dbReference>
<keyword evidence="9 17" id="KW-0067">ATP-binding</keyword>
<protein>
    <recommendedName>
        <fullName evidence="17">Receptor-like serine/threonine-protein kinase</fullName>
        <ecNumber evidence="17">2.7.11.1</ecNumber>
    </recommendedName>
</protein>
<dbReference type="InterPro" id="IPR000858">
    <property type="entry name" value="S_locus_glycoprot_dom"/>
</dbReference>
<proteinExistence type="inferred from homology"/>
<comment type="catalytic activity">
    <reaction evidence="16 17">
        <text>L-seryl-[protein] + ATP = O-phospho-L-seryl-[protein] + ADP + H(+)</text>
        <dbReference type="Rhea" id="RHEA:17989"/>
        <dbReference type="Rhea" id="RHEA-COMP:9863"/>
        <dbReference type="Rhea" id="RHEA-COMP:11604"/>
        <dbReference type="ChEBI" id="CHEBI:15378"/>
        <dbReference type="ChEBI" id="CHEBI:29999"/>
        <dbReference type="ChEBI" id="CHEBI:30616"/>
        <dbReference type="ChEBI" id="CHEBI:83421"/>
        <dbReference type="ChEBI" id="CHEBI:456216"/>
        <dbReference type="EC" id="2.7.11.1"/>
    </reaction>
</comment>
<keyword evidence="2 17" id="KW-0723">Serine/threonine-protein kinase</keyword>
<dbReference type="InterPro" id="IPR000719">
    <property type="entry name" value="Prot_kinase_dom"/>
</dbReference>
<dbReference type="SMART" id="SM00108">
    <property type="entry name" value="B_lectin"/>
    <property type="match status" value="1"/>
</dbReference>
<keyword evidence="7 17" id="KW-0547">Nucleotide-binding</keyword>
<keyword evidence="13" id="KW-0675">Receptor</keyword>
<dbReference type="Pfam" id="PF00954">
    <property type="entry name" value="S_locus_glycop"/>
    <property type="match status" value="1"/>
</dbReference>
<dbReference type="PANTHER" id="PTHR47974">
    <property type="entry name" value="OS07G0415500 PROTEIN"/>
    <property type="match status" value="1"/>
</dbReference>
<evidence type="ECO:0000256" key="12">
    <source>
        <dbReference type="ARBA" id="ARBA00023157"/>
    </source>
</evidence>
<dbReference type="CDD" id="cd01098">
    <property type="entry name" value="PAN_AP_plant"/>
    <property type="match status" value="1"/>
</dbReference>
<evidence type="ECO:0000259" key="23">
    <source>
        <dbReference type="PROSITE" id="PS50948"/>
    </source>
</evidence>
<keyword evidence="25" id="KW-1185">Reference proteome</keyword>
<feature type="signal peptide" evidence="20">
    <location>
        <begin position="1"/>
        <end position="24"/>
    </location>
</feature>
<dbReference type="Pfam" id="PF00069">
    <property type="entry name" value="Pkinase"/>
    <property type="match status" value="1"/>
</dbReference>
<dbReference type="Gene3D" id="1.10.510.10">
    <property type="entry name" value="Transferase(Phosphotransferase) domain 1"/>
    <property type="match status" value="1"/>
</dbReference>
<dbReference type="PROSITE" id="PS00107">
    <property type="entry name" value="PROTEIN_KINASE_ATP"/>
    <property type="match status" value="1"/>
</dbReference>
<evidence type="ECO:0000256" key="11">
    <source>
        <dbReference type="ARBA" id="ARBA00023136"/>
    </source>
</evidence>
<sequence length="785" mass="86951">MAAGQVFSLATALLSFLLPSVALANGTLAKGFSISVPTGESTNTILVSPNGAFACGLYKVGTNAFTFSIWFSWSAGRTIAWTANRDAPVNGNGSRVVFQRSGSLELLDYDGTALWSTNTAAMHADSVALLDTGSLVIMDQGGNPLWSSFNSPTDTLLPSQSMAMNTRLVSASANGLVSSGFYTLYFDSNYTLTLTYNRTNGISTKYWPTHTQSSANGNRNQYSSLDSKGAFVAGDQLKFEASDLGDGIMRRLTLDYDGNLRMYSLDISSGSWYISWMLFTRLCEIHGLCGENSLCRYIPEVECSCLEGFEMTEPSDWSKGCKRSVASKDFTFTSLPGTDFWGYEVNYNMSMPLEKCMKMCLDDGDCQAVGVRGDTGQCYLKTLLFSGKKSPELNNDIYLKVPKVALSLTNLPSRQGLVCNLTEKMAPPIEISQKKFKFGYFLTSALTLLAVEVTLILIGLWALHKWKKRPETTDVGSMIIYGQFCRFSYRELQKATNYFHQELGRGGSGVVYKGLLGDERKVAVKKLSDMVQGEQGFRSELSVIGRIYHMNVVRIWGFCAEKTHRLLVSEFVEKGSLDRVLFDNLNLFPVLQWSQRYNIALGVAKGLAYLHHECLEWIVHCDIKPENILLDEEFEPKIADFGLVKLLGRGVGAQMLSRVHGTRGYIAPEWALNLPITGKADVYSYGVVLLELVMGTRISSQVVQGAGEVEVEMAVGHYAKILKEKLASKDQSWLLEFVDCRLSGEFDYLQAAMLLKTAVSCVEEERRRRPNMSYVVETLLSLVEG</sequence>
<keyword evidence="6 20" id="KW-0732">Signal</keyword>
<dbReference type="PROSITE" id="PS50948">
    <property type="entry name" value="PAN"/>
    <property type="match status" value="1"/>
</dbReference>
<dbReference type="GO" id="GO:0005524">
    <property type="term" value="F:ATP binding"/>
    <property type="evidence" value="ECO:0007669"/>
    <property type="project" value="UniProtKB-UniRule"/>
</dbReference>
<feature type="binding site" evidence="18">
    <location>
        <position position="526"/>
    </location>
    <ligand>
        <name>ATP</name>
        <dbReference type="ChEBI" id="CHEBI:30616"/>
    </ligand>
</feature>
<dbReference type="InterPro" id="IPR003609">
    <property type="entry name" value="Pan_app"/>
</dbReference>
<feature type="chain" id="PRO_5035874842" description="Receptor-like serine/threonine-protein kinase" evidence="20">
    <location>
        <begin position="25"/>
        <end position="785"/>
    </location>
</feature>
<dbReference type="EC" id="2.7.11.1" evidence="17"/>
<keyword evidence="12" id="KW-1015">Disulfide bond</keyword>
<name>A0A8T0T8D9_PANVG</name>
<evidence type="ECO:0000256" key="13">
    <source>
        <dbReference type="ARBA" id="ARBA00023170"/>
    </source>
</evidence>
<evidence type="ECO:0000256" key="2">
    <source>
        <dbReference type="ARBA" id="ARBA00022527"/>
    </source>
</evidence>
<evidence type="ECO:0000256" key="10">
    <source>
        <dbReference type="ARBA" id="ARBA00022989"/>
    </source>
</evidence>